<evidence type="ECO:0000259" key="3">
    <source>
        <dbReference type="PROSITE" id="PS50072"/>
    </source>
</evidence>
<dbReference type="PANTHER" id="PTHR11071">
    <property type="entry name" value="PEPTIDYL-PROLYL CIS-TRANS ISOMERASE"/>
    <property type="match status" value="1"/>
</dbReference>
<dbReference type="Pfam" id="PF00160">
    <property type="entry name" value="Pro_isomerase"/>
    <property type="match status" value="1"/>
</dbReference>
<gene>
    <name evidence="5" type="primary">LOC113511407</name>
</gene>
<feature type="repeat" description="TPR" evidence="2">
    <location>
        <begin position="308"/>
        <end position="341"/>
    </location>
</feature>
<keyword evidence="4" id="KW-1185">Reference proteome</keyword>
<dbReference type="InterPro" id="IPR002130">
    <property type="entry name" value="Cyclophilin-type_PPIase_dom"/>
</dbReference>
<feature type="domain" description="PPIase cyclophilin-type" evidence="3">
    <location>
        <begin position="15"/>
        <end position="178"/>
    </location>
</feature>
<dbReference type="GeneID" id="113511407"/>
<organism evidence="4 5">
    <name type="scientific">Galleria mellonella</name>
    <name type="common">Greater wax moth</name>
    <dbReference type="NCBI Taxonomy" id="7137"/>
    <lineage>
        <taxon>Eukaryota</taxon>
        <taxon>Metazoa</taxon>
        <taxon>Ecdysozoa</taxon>
        <taxon>Arthropoda</taxon>
        <taxon>Hexapoda</taxon>
        <taxon>Insecta</taxon>
        <taxon>Pterygota</taxon>
        <taxon>Neoptera</taxon>
        <taxon>Endopterygota</taxon>
        <taxon>Lepidoptera</taxon>
        <taxon>Glossata</taxon>
        <taxon>Ditrysia</taxon>
        <taxon>Pyraloidea</taxon>
        <taxon>Pyralidae</taxon>
        <taxon>Galleriinae</taxon>
        <taxon>Galleria</taxon>
    </lineage>
</organism>
<proteinExistence type="predicted"/>
<evidence type="ECO:0000313" key="5">
    <source>
        <dbReference type="RefSeq" id="XP_052749878.1"/>
    </source>
</evidence>
<dbReference type="PROSITE" id="PS50005">
    <property type="entry name" value="TPR"/>
    <property type="match status" value="1"/>
</dbReference>
<keyword evidence="5" id="KW-0413">Isomerase</keyword>
<dbReference type="Gene3D" id="1.25.40.10">
    <property type="entry name" value="Tetratricopeptide repeat domain"/>
    <property type="match status" value="1"/>
</dbReference>
<dbReference type="Proteomes" id="UP001652740">
    <property type="component" value="Unplaced"/>
</dbReference>
<dbReference type="PRINTS" id="PR00153">
    <property type="entry name" value="CSAPPISMRASE"/>
</dbReference>
<dbReference type="SUPFAM" id="SSF50891">
    <property type="entry name" value="Cyclophilin-like"/>
    <property type="match status" value="1"/>
</dbReference>
<dbReference type="RefSeq" id="XP_052749878.1">
    <property type="nucleotide sequence ID" value="XM_052893918.1"/>
</dbReference>
<dbReference type="GO" id="GO:0016853">
    <property type="term" value="F:isomerase activity"/>
    <property type="evidence" value="ECO:0007669"/>
    <property type="project" value="UniProtKB-KW"/>
</dbReference>
<dbReference type="SMART" id="SM00028">
    <property type="entry name" value="TPR"/>
    <property type="match status" value="2"/>
</dbReference>
<protein>
    <submittedName>
        <fullName evidence="5">Peptidyl-prolyl cis-trans isomerase D isoform X1</fullName>
    </submittedName>
</protein>
<accession>A0ABM3MEN6</accession>
<evidence type="ECO:0000313" key="4">
    <source>
        <dbReference type="Proteomes" id="UP001652740"/>
    </source>
</evidence>
<dbReference type="SUPFAM" id="SSF48452">
    <property type="entry name" value="TPR-like"/>
    <property type="match status" value="1"/>
</dbReference>
<reference evidence="5" key="1">
    <citation type="submission" date="2025-08" db="UniProtKB">
        <authorList>
            <consortium name="RefSeq"/>
        </authorList>
    </citation>
    <scope>IDENTIFICATION</scope>
    <source>
        <tissue evidence="5">Whole larvae</tissue>
    </source>
</reference>
<dbReference type="InterPro" id="IPR029000">
    <property type="entry name" value="Cyclophilin-like_dom_sf"/>
</dbReference>
<dbReference type="Gene3D" id="2.40.100.10">
    <property type="entry name" value="Cyclophilin-like"/>
    <property type="match status" value="1"/>
</dbReference>
<name>A0ABM3MEN6_GALME</name>
<keyword evidence="2" id="KW-0802">TPR repeat</keyword>
<dbReference type="PROSITE" id="PS50072">
    <property type="entry name" value="CSA_PPIASE_2"/>
    <property type="match status" value="1"/>
</dbReference>
<comment type="catalytic activity">
    <reaction evidence="1">
        <text>[protein]-peptidylproline (omega=180) = [protein]-peptidylproline (omega=0)</text>
        <dbReference type="Rhea" id="RHEA:16237"/>
        <dbReference type="Rhea" id="RHEA-COMP:10747"/>
        <dbReference type="Rhea" id="RHEA-COMP:10748"/>
        <dbReference type="ChEBI" id="CHEBI:83833"/>
        <dbReference type="ChEBI" id="CHEBI:83834"/>
        <dbReference type="EC" id="5.2.1.8"/>
    </reaction>
</comment>
<dbReference type="InterPro" id="IPR011990">
    <property type="entry name" value="TPR-like_helical_dom_sf"/>
</dbReference>
<dbReference type="PANTHER" id="PTHR11071:SF561">
    <property type="entry name" value="PEPTIDYL-PROLYL CIS-TRANS ISOMERASE D-RELATED"/>
    <property type="match status" value="1"/>
</dbReference>
<dbReference type="InterPro" id="IPR019734">
    <property type="entry name" value="TPR_rpt"/>
</dbReference>
<sequence length="383" mass="43100">MIPASEGQQRNPLVFLEIAIDGEKAGRITIELRSDVVPNTAENFRALCTGEKGIGVYKRPLHFKGVRFHKVMSQFMVQGGDIVNGDGTSGESIYGPIFKDENFMLKHDAGVLSMANKGRAHTNGSQFCITTVPCPQLDGTNVVFGRVLTGLGLVLEMQQYGDENGRPRLECVVIDCGELDPGDPGGGELGPGRLPDYPEDYPQMELLTLEQFINSITEVKSSGNALFREERYKAAARRYHKCLRYLQVINKRAEKLQDITQQYSFSEIVATYTQQCHLNLAACYIKLEDHRMCIKSCNEVLEFEPRNEKALYRRAQANYALKNYDSALSDLKIAERVSPNNKAVQKLLDEVRITNKSYNDVQKQRLSKFFRDQKEKDVGIGNN</sequence>
<evidence type="ECO:0000256" key="2">
    <source>
        <dbReference type="PROSITE-ProRule" id="PRU00339"/>
    </source>
</evidence>
<evidence type="ECO:0000256" key="1">
    <source>
        <dbReference type="ARBA" id="ARBA00000971"/>
    </source>
</evidence>